<comment type="caution">
    <text evidence="1">The sequence shown here is derived from an EMBL/GenBank/DDBJ whole genome shotgun (WGS) entry which is preliminary data.</text>
</comment>
<keyword evidence="2" id="KW-1185">Reference proteome</keyword>
<dbReference type="EMBL" id="CM042026">
    <property type="protein sequence ID" value="KAI3805389.1"/>
    <property type="molecule type" value="Genomic_DNA"/>
</dbReference>
<reference evidence="2" key="1">
    <citation type="journal article" date="2022" name="Mol. Ecol. Resour.">
        <title>The genomes of chicory, endive, great burdock and yacon provide insights into Asteraceae palaeo-polyploidization history and plant inulin production.</title>
        <authorList>
            <person name="Fan W."/>
            <person name="Wang S."/>
            <person name="Wang H."/>
            <person name="Wang A."/>
            <person name="Jiang F."/>
            <person name="Liu H."/>
            <person name="Zhao H."/>
            <person name="Xu D."/>
            <person name="Zhang Y."/>
        </authorList>
    </citation>
    <scope>NUCLEOTIDE SEQUENCE [LARGE SCALE GENOMIC DNA]</scope>
    <source>
        <strain evidence="2">cv. Yunnan</strain>
    </source>
</reference>
<name>A0ACB9IAV3_9ASTR</name>
<evidence type="ECO:0000313" key="2">
    <source>
        <dbReference type="Proteomes" id="UP001056120"/>
    </source>
</evidence>
<evidence type="ECO:0000313" key="1">
    <source>
        <dbReference type="EMBL" id="KAI3805389.1"/>
    </source>
</evidence>
<protein>
    <submittedName>
        <fullName evidence="1">Uncharacterized protein</fullName>
    </submittedName>
</protein>
<sequence>MSSFDAKLASLRIPLKDINSLGIILLEVLYGRKATIEDVNHYLTKIEENNYGKGEHLDDMIAPNLTQMHTESLSIFSRIAYTCLKYGPEGQRDHILGGLNEAAKIQWKHENPVSTFIMHTESLSVF</sequence>
<organism evidence="1 2">
    <name type="scientific">Smallanthus sonchifolius</name>
    <dbReference type="NCBI Taxonomy" id="185202"/>
    <lineage>
        <taxon>Eukaryota</taxon>
        <taxon>Viridiplantae</taxon>
        <taxon>Streptophyta</taxon>
        <taxon>Embryophyta</taxon>
        <taxon>Tracheophyta</taxon>
        <taxon>Spermatophyta</taxon>
        <taxon>Magnoliopsida</taxon>
        <taxon>eudicotyledons</taxon>
        <taxon>Gunneridae</taxon>
        <taxon>Pentapetalae</taxon>
        <taxon>asterids</taxon>
        <taxon>campanulids</taxon>
        <taxon>Asterales</taxon>
        <taxon>Asteraceae</taxon>
        <taxon>Asteroideae</taxon>
        <taxon>Heliantheae alliance</taxon>
        <taxon>Millerieae</taxon>
        <taxon>Smallanthus</taxon>
    </lineage>
</organism>
<reference evidence="1 2" key="2">
    <citation type="journal article" date="2022" name="Mol. Ecol. Resour.">
        <title>The genomes of chicory, endive, great burdock and yacon provide insights into Asteraceae paleo-polyploidization history and plant inulin production.</title>
        <authorList>
            <person name="Fan W."/>
            <person name="Wang S."/>
            <person name="Wang H."/>
            <person name="Wang A."/>
            <person name="Jiang F."/>
            <person name="Liu H."/>
            <person name="Zhao H."/>
            <person name="Xu D."/>
            <person name="Zhang Y."/>
        </authorList>
    </citation>
    <scope>NUCLEOTIDE SEQUENCE [LARGE SCALE GENOMIC DNA]</scope>
    <source>
        <strain evidence="2">cv. Yunnan</strain>
        <tissue evidence="1">Leaves</tissue>
    </source>
</reference>
<accession>A0ACB9IAV3</accession>
<dbReference type="Proteomes" id="UP001056120">
    <property type="component" value="Linkage Group LG09"/>
</dbReference>
<gene>
    <name evidence="1" type="ORF">L1987_27732</name>
</gene>
<proteinExistence type="predicted"/>